<keyword evidence="1" id="KW-0732">Signal</keyword>
<dbReference type="EMBL" id="MH045247">
    <property type="protein sequence ID" value="AXN93515.1"/>
    <property type="molecule type" value="mRNA"/>
</dbReference>
<dbReference type="OrthoDB" id="10287163at2759"/>
<name>A0A346GAW2_MIZYE</name>
<organism evidence="2">
    <name type="scientific">Mizuhopecten yessoensis</name>
    <name type="common">Japanese scallop</name>
    <name type="synonym">Patinopecten yessoensis</name>
    <dbReference type="NCBI Taxonomy" id="6573"/>
    <lineage>
        <taxon>Eukaryota</taxon>
        <taxon>Metazoa</taxon>
        <taxon>Spiralia</taxon>
        <taxon>Lophotrochozoa</taxon>
        <taxon>Mollusca</taxon>
        <taxon>Bivalvia</taxon>
        <taxon>Autobranchia</taxon>
        <taxon>Pteriomorphia</taxon>
        <taxon>Pectinida</taxon>
        <taxon>Pectinoidea</taxon>
        <taxon>Pectinidae</taxon>
        <taxon>Mizuhopecten</taxon>
    </lineage>
</organism>
<reference evidence="2" key="1">
    <citation type="submission" date="2018-03" db="EMBL/GenBank/DDBJ databases">
        <title>Identification and characterization of neuropeptides by transcriptome and proteome analyses in a bivalve mollusc Patinopecten yessoensis.</title>
        <authorList>
            <person name="Zhang M."/>
            <person name="Wang Y."/>
            <person name="Li Y."/>
            <person name="Li W."/>
            <person name="Li R."/>
            <person name="Xie X."/>
            <person name="Wang S."/>
            <person name="Hu X."/>
            <person name="Zhang L."/>
            <person name="Bao Z."/>
        </authorList>
    </citation>
    <scope>NUCLEOTIDE SEQUENCE</scope>
    <source>
        <tissue evidence="2">Ganglion</tissue>
    </source>
</reference>
<feature type="signal peptide" evidence="1">
    <location>
        <begin position="1"/>
        <end position="23"/>
    </location>
</feature>
<evidence type="ECO:0000256" key="1">
    <source>
        <dbReference type="SAM" id="SignalP"/>
    </source>
</evidence>
<sequence>MVSGLLSGCVLLVAFSLYTEGKAVSLDRQKRAPNFLAYPRGGRSSNPMAFSRDARAMFSYPRLGRSGAGFPADVLDGLGCCNMGVKSINGMAMCSASECCEGLQEYRDVKKPFMFTLCVWDNSAEEDKA</sequence>
<protein>
    <submittedName>
        <fullName evidence="2">Small cardioactive peptide protein</fullName>
    </submittedName>
</protein>
<accession>A0A346GAW2</accession>
<feature type="chain" id="PRO_5016980426" evidence="1">
    <location>
        <begin position="24"/>
        <end position="129"/>
    </location>
</feature>
<dbReference type="AlphaFoldDB" id="A0A346GAW2"/>
<proteinExistence type="evidence at transcript level"/>
<evidence type="ECO:0000313" key="2">
    <source>
        <dbReference type="EMBL" id="AXN93515.1"/>
    </source>
</evidence>